<evidence type="ECO:0000313" key="10">
    <source>
        <dbReference type="Proteomes" id="UP001172155"/>
    </source>
</evidence>
<dbReference type="Gene3D" id="3.40.605.10">
    <property type="entry name" value="Aldehyde Dehydrogenase, Chain A, domain 1"/>
    <property type="match status" value="1"/>
</dbReference>
<dbReference type="PANTHER" id="PTHR43570:SF11">
    <property type="entry name" value="ALDEHYDE DEHYDROGENASE"/>
    <property type="match status" value="1"/>
</dbReference>
<comment type="caution">
    <text evidence="9">The sequence shown here is derived from an EMBL/GenBank/DDBJ whole genome shotgun (WGS) entry which is preliminary data.</text>
</comment>
<keyword evidence="3 5" id="KW-0560">Oxidoreductase</keyword>
<dbReference type="FunFam" id="3.40.309.10:FF:000025">
    <property type="entry name" value="Aldehyde dehydrogenase"/>
    <property type="match status" value="1"/>
</dbReference>
<evidence type="ECO:0000256" key="4">
    <source>
        <dbReference type="ARBA" id="ARBA00023027"/>
    </source>
</evidence>
<dbReference type="GO" id="GO:0006081">
    <property type="term" value="P:aldehyde metabolic process"/>
    <property type="evidence" value="ECO:0007669"/>
    <property type="project" value="InterPro"/>
</dbReference>
<evidence type="ECO:0000256" key="1">
    <source>
        <dbReference type="ARBA" id="ARBA00009986"/>
    </source>
</evidence>
<dbReference type="AlphaFoldDB" id="A0AA40EP16"/>
<dbReference type="InterPro" id="IPR016162">
    <property type="entry name" value="Ald_DH_N"/>
</dbReference>
<dbReference type="PANTHER" id="PTHR43570">
    <property type="entry name" value="ALDEHYDE DEHYDROGENASE"/>
    <property type="match status" value="1"/>
</dbReference>
<keyword evidence="7" id="KW-1133">Transmembrane helix</keyword>
<keyword evidence="2" id="KW-0125">Carotenoid biosynthesis</keyword>
<evidence type="ECO:0000259" key="8">
    <source>
        <dbReference type="Pfam" id="PF00171"/>
    </source>
</evidence>
<feature type="active site" evidence="6">
    <location>
        <position position="261"/>
    </location>
</feature>
<dbReference type="SUPFAM" id="SSF53720">
    <property type="entry name" value="ALDH-like"/>
    <property type="match status" value="1"/>
</dbReference>
<keyword evidence="10" id="KW-1185">Reference proteome</keyword>
<evidence type="ECO:0000256" key="6">
    <source>
        <dbReference type="PIRSR" id="PIRSR036492-1"/>
    </source>
</evidence>
<name>A0AA40EP16_9PEZI</name>
<evidence type="ECO:0000256" key="5">
    <source>
        <dbReference type="PIRNR" id="PIRNR036492"/>
    </source>
</evidence>
<sequence>MAAKVAIPEYAATALEVIPVVASNTRATFRSHKTKNVQWRITQLRKLYWAVEDYKAELAAALQKDLHKSEFEAVLSEIDWVKNQCLWMIAHVEQFAKDDKLGAPFVPATFSMMKFRVKKEPLGAVLIIGPYNYPVQLVLDPFIAAIAAGCTAVVKPSELCVATAMVIKDMIEKRLDPNAFAVVTGGIPETEALLNEKWDKIYFTGSAQVGTIIAKKAAETLTPVCLELGGRNPAFVTKNANLKLAARRLMWGKCLNAGQVCVSHNYVLIDKGSTAAFIEQLKATYKDMFPKGAKASPDLARIVNPRHFQRLKKMLDETRGKIVMGGELDESELFIEPTAVLVDSLDDSMMKEESFGPIFAIYSVHSLDQALAVASSVHRTPLALYTFGSKAENKKVLHEMTSGGATVNDSFFHGSVGTVPFGGVGDSGIGQTHGKAAFDSFTHQRTVAETPGWAEVILRVRYMPYDWGQLRFLQRMTGKKPNFDRNGHVVKGLGYWLAFLAGLGASGAKGALLRWIVLLASGYWYQSRRA</sequence>
<reference evidence="9" key="1">
    <citation type="submission" date="2023-06" db="EMBL/GenBank/DDBJ databases">
        <title>Genome-scale phylogeny and comparative genomics of the fungal order Sordariales.</title>
        <authorList>
            <consortium name="Lawrence Berkeley National Laboratory"/>
            <person name="Hensen N."/>
            <person name="Bonometti L."/>
            <person name="Westerberg I."/>
            <person name="Brannstrom I.O."/>
            <person name="Guillou S."/>
            <person name="Cros-Aarteil S."/>
            <person name="Calhoun S."/>
            <person name="Haridas S."/>
            <person name="Kuo A."/>
            <person name="Mondo S."/>
            <person name="Pangilinan J."/>
            <person name="Riley R."/>
            <person name="LaButti K."/>
            <person name="Andreopoulos B."/>
            <person name="Lipzen A."/>
            <person name="Chen C."/>
            <person name="Yanf M."/>
            <person name="Daum C."/>
            <person name="Ng V."/>
            <person name="Clum A."/>
            <person name="Steindorff A."/>
            <person name="Ohm R."/>
            <person name="Martin F."/>
            <person name="Silar P."/>
            <person name="Natvig D."/>
            <person name="Lalanne C."/>
            <person name="Gautier V."/>
            <person name="Ament-velasquez S.L."/>
            <person name="Kruys A."/>
            <person name="Hutchinson M.I."/>
            <person name="Powell A.J."/>
            <person name="Barry K."/>
            <person name="Miller A.N."/>
            <person name="Grigoriev I.V."/>
            <person name="Debuchy R."/>
            <person name="Gladieux P."/>
            <person name="Thoren M.H."/>
            <person name="Johannesson H."/>
        </authorList>
    </citation>
    <scope>NUCLEOTIDE SEQUENCE</scope>
    <source>
        <strain evidence="9">SMH3187-1</strain>
    </source>
</reference>
<keyword evidence="7" id="KW-0812">Transmembrane</keyword>
<keyword evidence="7" id="KW-0472">Membrane</keyword>
<dbReference type="EMBL" id="JAUKUD010000005">
    <property type="protein sequence ID" value="KAK0742863.1"/>
    <property type="molecule type" value="Genomic_DNA"/>
</dbReference>
<dbReference type="CDD" id="cd07135">
    <property type="entry name" value="ALDH_F14-YMR110C"/>
    <property type="match status" value="1"/>
</dbReference>
<comment type="similarity">
    <text evidence="1 5">Belongs to the aldehyde dehydrogenase family.</text>
</comment>
<feature type="domain" description="Aldehyde dehydrogenase" evidence="8">
    <location>
        <begin position="21"/>
        <end position="447"/>
    </location>
</feature>
<dbReference type="InterPro" id="IPR016163">
    <property type="entry name" value="Ald_DH_C"/>
</dbReference>
<evidence type="ECO:0000256" key="2">
    <source>
        <dbReference type="ARBA" id="ARBA00022746"/>
    </source>
</evidence>
<dbReference type="FunFam" id="3.40.605.10:FF:000004">
    <property type="entry name" value="Aldehyde dehydrogenase"/>
    <property type="match status" value="1"/>
</dbReference>
<gene>
    <name evidence="9" type="ORF">B0T18DRAFT_328421</name>
</gene>
<keyword evidence="4" id="KW-0520">NAD</keyword>
<dbReference type="InterPro" id="IPR016161">
    <property type="entry name" value="Ald_DH/histidinol_DH"/>
</dbReference>
<evidence type="ECO:0000256" key="3">
    <source>
        <dbReference type="ARBA" id="ARBA00023002"/>
    </source>
</evidence>
<accession>A0AA40EP16</accession>
<dbReference type="GO" id="GO:0005737">
    <property type="term" value="C:cytoplasm"/>
    <property type="evidence" value="ECO:0007669"/>
    <property type="project" value="TreeGrafter"/>
</dbReference>
<evidence type="ECO:0000313" key="9">
    <source>
        <dbReference type="EMBL" id="KAK0742863.1"/>
    </source>
</evidence>
<protein>
    <recommendedName>
        <fullName evidence="5">Aldehyde dehydrogenase</fullName>
    </recommendedName>
</protein>
<dbReference type="GO" id="GO:0016117">
    <property type="term" value="P:carotenoid biosynthetic process"/>
    <property type="evidence" value="ECO:0007669"/>
    <property type="project" value="UniProtKB-KW"/>
</dbReference>
<dbReference type="Pfam" id="PF00171">
    <property type="entry name" value="Aldedh"/>
    <property type="match status" value="1"/>
</dbReference>
<feature type="active site" evidence="6">
    <location>
        <position position="227"/>
    </location>
</feature>
<proteinExistence type="inferred from homology"/>
<evidence type="ECO:0000256" key="7">
    <source>
        <dbReference type="SAM" id="Phobius"/>
    </source>
</evidence>
<feature type="transmembrane region" description="Helical" evidence="7">
    <location>
        <begin position="495"/>
        <end position="525"/>
    </location>
</feature>
<dbReference type="Proteomes" id="UP001172155">
    <property type="component" value="Unassembled WGS sequence"/>
</dbReference>
<dbReference type="InterPro" id="IPR012394">
    <property type="entry name" value="Aldehyde_DH_NAD(P)"/>
</dbReference>
<organism evidence="9 10">
    <name type="scientific">Schizothecium vesticola</name>
    <dbReference type="NCBI Taxonomy" id="314040"/>
    <lineage>
        <taxon>Eukaryota</taxon>
        <taxon>Fungi</taxon>
        <taxon>Dikarya</taxon>
        <taxon>Ascomycota</taxon>
        <taxon>Pezizomycotina</taxon>
        <taxon>Sordariomycetes</taxon>
        <taxon>Sordariomycetidae</taxon>
        <taxon>Sordariales</taxon>
        <taxon>Schizotheciaceae</taxon>
        <taxon>Schizothecium</taxon>
    </lineage>
</organism>
<dbReference type="PIRSF" id="PIRSF036492">
    <property type="entry name" value="ALDH"/>
    <property type="match status" value="1"/>
</dbReference>
<dbReference type="InterPro" id="IPR015590">
    <property type="entry name" value="Aldehyde_DH_dom"/>
</dbReference>
<dbReference type="GO" id="GO:0004029">
    <property type="term" value="F:aldehyde dehydrogenase (NAD+) activity"/>
    <property type="evidence" value="ECO:0007669"/>
    <property type="project" value="TreeGrafter"/>
</dbReference>
<dbReference type="Gene3D" id="3.40.309.10">
    <property type="entry name" value="Aldehyde Dehydrogenase, Chain A, domain 2"/>
    <property type="match status" value="1"/>
</dbReference>